<sequence>MFKARKIRRAAAHLTATFPEITAEQAHDRARRMASQYPRARAAVIGDYLVHGERVGRVLDGLIRPWIPEGLR</sequence>
<comment type="caution">
    <text evidence="1">The sequence shown here is derived from an EMBL/GenBank/DDBJ whole genome shotgun (WGS) entry which is preliminary data.</text>
</comment>
<protein>
    <submittedName>
        <fullName evidence="1">Uncharacterized protein</fullName>
    </submittedName>
</protein>
<reference evidence="1 2" key="1">
    <citation type="submission" date="2020-05" db="EMBL/GenBank/DDBJ databases">
        <title>Whole genome shotgun sequence of Streptomyces microflavus NBRC 13062.</title>
        <authorList>
            <person name="Komaki H."/>
            <person name="Tamura T."/>
        </authorList>
    </citation>
    <scope>NUCLEOTIDE SEQUENCE [LARGE SCALE GENOMIC DNA]</scope>
    <source>
        <strain evidence="1 2">NBRC 13062</strain>
    </source>
</reference>
<name>A0A7J0D665_STRMI</name>
<proteinExistence type="predicted"/>
<dbReference type="RefSeq" id="WP_032754706.1">
    <property type="nucleotide sequence ID" value="NZ_BMUG01000005.1"/>
</dbReference>
<dbReference type="Proteomes" id="UP000498740">
    <property type="component" value="Unassembled WGS sequence"/>
</dbReference>
<organism evidence="1 2">
    <name type="scientific">Streptomyces microflavus</name>
    <name type="common">Streptomyces lipmanii</name>
    <dbReference type="NCBI Taxonomy" id="1919"/>
    <lineage>
        <taxon>Bacteria</taxon>
        <taxon>Bacillati</taxon>
        <taxon>Actinomycetota</taxon>
        <taxon>Actinomycetes</taxon>
        <taxon>Kitasatosporales</taxon>
        <taxon>Streptomycetaceae</taxon>
        <taxon>Streptomyces</taxon>
    </lineage>
</organism>
<dbReference type="AlphaFoldDB" id="A0A7J0D665"/>
<evidence type="ECO:0000313" key="1">
    <source>
        <dbReference type="EMBL" id="GFN09505.1"/>
    </source>
</evidence>
<gene>
    <name evidence="1" type="ORF">Smic_80610</name>
</gene>
<accession>A0A7J0D665</accession>
<dbReference type="EMBL" id="BLWD01000002">
    <property type="protein sequence ID" value="GFN09505.1"/>
    <property type="molecule type" value="Genomic_DNA"/>
</dbReference>
<evidence type="ECO:0000313" key="2">
    <source>
        <dbReference type="Proteomes" id="UP000498740"/>
    </source>
</evidence>